<evidence type="ECO:0000256" key="1">
    <source>
        <dbReference type="SAM" id="SignalP"/>
    </source>
</evidence>
<evidence type="ECO:0008006" key="4">
    <source>
        <dbReference type="Google" id="ProtNLM"/>
    </source>
</evidence>
<feature type="signal peptide" evidence="1">
    <location>
        <begin position="1"/>
        <end position="25"/>
    </location>
</feature>
<gene>
    <name evidence="2" type="ORF">DI536_22210</name>
</gene>
<dbReference type="AlphaFoldDB" id="A0A2W5UJT6"/>
<feature type="chain" id="PRO_5015894855" description="Lipoprotein" evidence="1">
    <location>
        <begin position="26"/>
        <end position="221"/>
    </location>
</feature>
<reference evidence="2 3" key="1">
    <citation type="submission" date="2017-08" db="EMBL/GenBank/DDBJ databases">
        <title>Infants hospitalized years apart are colonized by the same room-sourced microbial strains.</title>
        <authorList>
            <person name="Brooks B."/>
            <person name="Olm M.R."/>
            <person name="Firek B.A."/>
            <person name="Baker R."/>
            <person name="Thomas B.C."/>
            <person name="Morowitz M.J."/>
            <person name="Banfield J.F."/>
        </authorList>
    </citation>
    <scope>NUCLEOTIDE SEQUENCE [LARGE SCALE GENOMIC DNA]</scope>
    <source>
        <strain evidence="2">S2_003_000_R2_14</strain>
    </source>
</reference>
<proteinExistence type="predicted"/>
<keyword evidence="1" id="KW-0732">Signal</keyword>
<evidence type="ECO:0000313" key="3">
    <source>
        <dbReference type="Proteomes" id="UP000249061"/>
    </source>
</evidence>
<sequence length="221" mass="23492">MAAMTLNHASTLVFAALAISGCATTAGLKLPEPLTKTTGPVSIELSGPGYEGADLEKRAAAIAVLEKVLNSSQFQQRIHDFKFNKRGTNGSPGFTSAEVLTIVLSGSDIDGVAAAESDEAAAGAVTRVLKMNLNLDKDRRGELGHTNMETGEIFTGQEWFRSQTICEIAGHALHEYTHVVGFGHTFLNVLRRSRSVPYGLGDTAADLATELNAEVCKSSRE</sequence>
<organism evidence="2 3">
    <name type="scientific">Archangium gephyra</name>
    <dbReference type="NCBI Taxonomy" id="48"/>
    <lineage>
        <taxon>Bacteria</taxon>
        <taxon>Pseudomonadati</taxon>
        <taxon>Myxococcota</taxon>
        <taxon>Myxococcia</taxon>
        <taxon>Myxococcales</taxon>
        <taxon>Cystobacterineae</taxon>
        <taxon>Archangiaceae</taxon>
        <taxon>Archangium</taxon>
    </lineage>
</organism>
<evidence type="ECO:0000313" key="2">
    <source>
        <dbReference type="EMBL" id="PZR09298.1"/>
    </source>
</evidence>
<dbReference type="Proteomes" id="UP000249061">
    <property type="component" value="Unassembled WGS sequence"/>
</dbReference>
<comment type="caution">
    <text evidence="2">The sequence shown here is derived from an EMBL/GenBank/DDBJ whole genome shotgun (WGS) entry which is preliminary data.</text>
</comment>
<dbReference type="EMBL" id="QFQP01000021">
    <property type="protein sequence ID" value="PZR09298.1"/>
    <property type="molecule type" value="Genomic_DNA"/>
</dbReference>
<protein>
    <recommendedName>
        <fullName evidence="4">Lipoprotein</fullName>
    </recommendedName>
</protein>
<name>A0A2W5UJT6_9BACT</name>
<accession>A0A2W5UJT6</accession>